<dbReference type="AlphaFoldDB" id="A0A821XM69"/>
<feature type="non-terminal residue" evidence="1">
    <location>
        <position position="60"/>
    </location>
</feature>
<accession>A0A821XM69</accession>
<keyword evidence="2" id="KW-1185">Reference proteome</keyword>
<protein>
    <submittedName>
        <fullName evidence="1">Uncharacterized protein</fullName>
    </submittedName>
</protein>
<comment type="caution">
    <text evidence="1">The sequence shown here is derived from an EMBL/GenBank/DDBJ whole genome shotgun (WGS) entry which is preliminary data.</text>
</comment>
<evidence type="ECO:0000313" key="2">
    <source>
        <dbReference type="Proteomes" id="UP000663873"/>
    </source>
</evidence>
<sequence length="60" mass="7321">MKQADIKRQHKEAYNTQTRQYKALKEKTRLDYLYASTNGSREELDLKLKTLKDEQRRKFD</sequence>
<proteinExistence type="predicted"/>
<dbReference type="Proteomes" id="UP000663873">
    <property type="component" value="Unassembled WGS sequence"/>
</dbReference>
<gene>
    <name evidence="1" type="ORF">UJA718_LOCUS47485</name>
</gene>
<organism evidence="1 2">
    <name type="scientific">Rotaria socialis</name>
    <dbReference type="NCBI Taxonomy" id="392032"/>
    <lineage>
        <taxon>Eukaryota</taxon>
        <taxon>Metazoa</taxon>
        <taxon>Spiralia</taxon>
        <taxon>Gnathifera</taxon>
        <taxon>Rotifera</taxon>
        <taxon>Eurotatoria</taxon>
        <taxon>Bdelloidea</taxon>
        <taxon>Philodinida</taxon>
        <taxon>Philodinidae</taxon>
        <taxon>Rotaria</taxon>
    </lineage>
</organism>
<name>A0A821XM69_9BILA</name>
<reference evidence="1" key="1">
    <citation type="submission" date="2021-02" db="EMBL/GenBank/DDBJ databases">
        <authorList>
            <person name="Nowell W R."/>
        </authorList>
    </citation>
    <scope>NUCLEOTIDE SEQUENCE</scope>
</reference>
<evidence type="ECO:0000313" key="1">
    <source>
        <dbReference type="EMBL" id="CAF4945159.1"/>
    </source>
</evidence>
<dbReference type="EMBL" id="CAJOBP010090340">
    <property type="protein sequence ID" value="CAF4945159.1"/>
    <property type="molecule type" value="Genomic_DNA"/>
</dbReference>